<gene>
    <name evidence="2" type="ORF">F2Y87_19905</name>
</gene>
<protein>
    <submittedName>
        <fullName evidence="2">Uncharacterized protein</fullName>
    </submittedName>
</protein>
<reference evidence="2 3" key="1">
    <citation type="journal article" date="2019" name="Nat. Med.">
        <title>A library of human gut bacterial isolates paired with longitudinal multiomics data enables mechanistic microbiome research.</title>
        <authorList>
            <person name="Poyet M."/>
            <person name="Groussin M."/>
            <person name="Gibbons S.M."/>
            <person name="Avila-Pacheco J."/>
            <person name="Jiang X."/>
            <person name="Kearney S.M."/>
            <person name="Perrotta A.R."/>
            <person name="Berdy B."/>
            <person name="Zhao S."/>
            <person name="Lieberman T.D."/>
            <person name="Swanson P.K."/>
            <person name="Smith M."/>
            <person name="Roesemann S."/>
            <person name="Alexander J.E."/>
            <person name="Rich S.A."/>
            <person name="Livny J."/>
            <person name="Vlamakis H."/>
            <person name="Clish C."/>
            <person name="Bullock K."/>
            <person name="Deik A."/>
            <person name="Scott J."/>
            <person name="Pierce K.A."/>
            <person name="Xavier R.J."/>
            <person name="Alm E.J."/>
        </authorList>
    </citation>
    <scope>NUCLEOTIDE SEQUENCE [LARGE SCALE GENOMIC DNA]</scope>
    <source>
        <strain evidence="2 3">BIOML-A8</strain>
    </source>
</reference>
<evidence type="ECO:0000313" key="3">
    <source>
        <dbReference type="Proteomes" id="UP000482653"/>
    </source>
</evidence>
<keyword evidence="1" id="KW-1133">Transmembrane helix</keyword>
<dbReference type="AlphaFoldDB" id="A0A6L3JW48"/>
<organism evidence="2 3">
    <name type="scientific">Bacteroides cellulosilyticus</name>
    <dbReference type="NCBI Taxonomy" id="246787"/>
    <lineage>
        <taxon>Bacteria</taxon>
        <taxon>Pseudomonadati</taxon>
        <taxon>Bacteroidota</taxon>
        <taxon>Bacteroidia</taxon>
        <taxon>Bacteroidales</taxon>
        <taxon>Bacteroidaceae</taxon>
        <taxon>Bacteroides</taxon>
    </lineage>
</organism>
<name>A0A6L3JW48_9BACE</name>
<comment type="caution">
    <text evidence="2">The sequence shown here is derived from an EMBL/GenBank/DDBJ whole genome shotgun (WGS) entry which is preliminary data.</text>
</comment>
<accession>A0A6L3JW48</accession>
<evidence type="ECO:0000313" key="2">
    <source>
        <dbReference type="EMBL" id="KAA5415896.1"/>
    </source>
</evidence>
<keyword evidence="1" id="KW-0812">Transmembrane</keyword>
<evidence type="ECO:0000256" key="1">
    <source>
        <dbReference type="SAM" id="Phobius"/>
    </source>
</evidence>
<dbReference type="EMBL" id="VVYX01000027">
    <property type="protein sequence ID" value="KAA5415896.1"/>
    <property type="molecule type" value="Genomic_DNA"/>
</dbReference>
<proteinExistence type="predicted"/>
<sequence>METIDKQQYTLNLLNNIELSICVNKSNNFVLIGILCMAIAIFLALIVSFALLGIKGGRVFPLDLLLVVL</sequence>
<feature type="transmembrane region" description="Helical" evidence="1">
    <location>
        <begin position="29"/>
        <end position="52"/>
    </location>
</feature>
<dbReference type="RefSeq" id="WP_149947713.1">
    <property type="nucleotide sequence ID" value="NZ_JBCOBX010000018.1"/>
</dbReference>
<dbReference type="Proteomes" id="UP000482653">
    <property type="component" value="Unassembled WGS sequence"/>
</dbReference>
<keyword evidence="1" id="KW-0472">Membrane</keyword>